<dbReference type="GO" id="GO:0005730">
    <property type="term" value="C:nucleolus"/>
    <property type="evidence" value="ECO:0007669"/>
    <property type="project" value="UniProtKB-SubCell"/>
</dbReference>
<sequence length="157" mass="18489">MTKSIDIKTPNSFLPGDILKEKPDKPKGRNVSGRNWKLRQQTRASSLVTKTAQNGKAKSWEKRMKERNERRELLEKEKELKEEKIRLIQEKKERRLEQERKRQENEFKVASRSAQRLGKNADLKLKAMNKKQLRQIKKTRINTKTGAIEFVSAYGNN</sequence>
<keyword evidence="4" id="KW-0158">Chromosome</keyword>
<comment type="subcellular location">
    <subcellularLocation>
        <location evidence="1">Chromosome</location>
    </subcellularLocation>
    <subcellularLocation>
        <location evidence="2">Nucleus</location>
        <location evidence="2">Nucleolus</location>
    </subcellularLocation>
</comment>
<name>A0AAD3CTK7_9STRA</name>
<feature type="region of interest" description="Disordered" evidence="10">
    <location>
        <begin position="95"/>
        <end position="120"/>
    </location>
</feature>
<keyword evidence="8" id="KW-0539">Nucleus</keyword>
<feature type="region of interest" description="Disordered" evidence="10">
    <location>
        <begin position="1"/>
        <end position="65"/>
    </location>
</feature>
<organism evidence="11 12">
    <name type="scientific">Chaetoceros tenuissimus</name>
    <dbReference type="NCBI Taxonomy" id="426638"/>
    <lineage>
        <taxon>Eukaryota</taxon>
        <taxon>Sar</taxon>
        <taxon>Stramenopiles</taxon>
        <taxon>Ochrophyta</taxon>
        <taxon>Bacillariophyta</taxon>
        <taxon>Coscinodiscophyceae</taxon>
        <taxon>Chaetocerotophycidae</taxon>
        <taxon>Chaetocerotales</taxon>
        <taxon>Chaetocerotaceae</taxon>
        <taxon>Chaetoceros</taxon>
    </lineage>
</organism>
<dbReference type="PANTHER" id="PTHR13557">
    <property type="entry name" value="COILED-COIL DOMAIN-CONTAINING PROTEIN 86"/>
    <property type="match status" value="1"/>
</dbReference>
<protein>
    <recommendedName>
        <fullName evidence="3">Coiled-coil domain-containing protein 86</fullName>
    </recommendedName>
</protein>
<evidence type="ECO:0000256" key="1">
    <source>
        <dbReference type="ARBA" id="ARBA00004286"/>
    </source>
</evidence>
<feature type="compositionally biased region" description="Basic and acidic residues" evidence="10">
    <location>
        <begin position="18"/>
        <end position="27"/>
    </location>
</feature>
<evidence type="ECO:0000256" key="5">
    <source>
        <dbReference type="ARBA" id="ARBA00022553"/>
    </source>
</evidence>
<dbReference type="InterPro" id="IPR026570">
    <property type="entry name" value="CCDC86"/>
</dbReference>
<dbReference type="GO" id="GO:0005694">
    <property type="term" value="C:chromosome"/>
    <property type="evidence" value="ECO:0007669"/>
    <property type="project" value="UniProtKB-SubCell"/>
</dbReference>
<keyword evidence="6" id="KW-0164">Citrullination</keyword>
<evidence type="ECO:0000256" key="8">
    <source>
        <dbReference type="ARBA" id="ARBA00023242"/>
    </source>
</evidence>
<evidence type="ECO:0000313" key="11">
    <source>
        <dbReference type="EMBL" id="GFH51579.1"/>
    </source>
</evidence>
<evidence type="ECO:0000256" key="7">
    <source>
        <dbReference type="ARBA" id="ARBA00023054"/>
    </source>
</evidence>
<feature type="compositionally biased region" description="Polar residues" evidence="10">
    <location>
        <begin position="38"/>
        <end position="56"/>
    </location>
</feature>
<keyword evidence="5" id="KW-0597">Phosphoprotein</keyword>
<gene>
    <name evidence="11" type="ORF">CTEN210_08055</name>
</gene>
<reference evidence="11 12" key="1">
    <citation type="journal article" date="2021" name="Sci. Rep.">
        <title>The genome of the diatom Chaetoceros tenuissimus carries an ancient integrated fragment of an extant virus.</title>
        <authorList>
            <person name="Hongo Y."/>
            <person name="Kimura K."/>
            <person name="Takaki Y."/>
            <person name="Yoshida Y."/>
            <person name="Baba S."/>
            <person name="Kobayashi G."/>
            <person name="Nagasaki K."/>
            <person name="Hano T."/>
            <person name="Tomaru Y."/>
        </authorList>
    </citation>
    <scope>NUCLEOTIDE SEQUENCE [LARGE SCALE GENOMIC DNA]</scope>
    <source>
        <strain evidence="11 12">NIES-3715</strain>
    </source>
</reference>
<evidence type="ECO:0000256" key="6">
    <source>
        <dbReference type="ARBA" id="ARBA00022934"/>
    </source>
</evidence>
<evidence type="ECO:0000256" key="2">
    <source>
        <dbReference type="ARBA" id="ARBA00004604"/>
    </source>
</evidence>
<dbReference type="PANTHER" id="PTHR13557:SF1">
    <property type="entry name" value="COILED-COIL DOMAIN-CONTAINING PROTEIN 86"/>
    <property type="match status" value="1"/>
</dbReference>
<evidence type="ECO:0000313" key="12">
    <source>
        <dbReference type="Proteomes" id="UP001054902"/>
    </source>
</evidence>
<accession>A0AAD3CTK7</accession>
<comment type="function">
    <text evidence="9">Required for proper chromosome segregation during mitosis and error-free mitotic progression.</text>
</comment>
<feature type="compositionally biased region" description="Basic and acidic residues" evidence="10">
    <location>
        <begin position="95"/>
        <end position="109"/>
    </location>
</feature>
<evidence type="ECO:0000256" key="10">
    <source>
        <dbReference type="SAM" id="MobiDB-lite"/>
    </source>
</evidence>
<evidence type="ECO:0000256" key="9">
    <source>
        <dbReference type="ARBA" id="ARBA00093307"/>
    </source>
</evidence>
<comment type="caution">
    <text evidence="11">The sequence shown here is derived from an EMBL/GenBank/DDBJ whole genome shotgun (WGS) entry which is preliminary data.</text>
</comment>
<keyword evidence="12" id="KW-1185">Reference proteome</keyword>
<dbReference type="Proteomes" id="UP001054902">
    <property type="component" value="Unassembled WGS sequence"/>
</dbReference>
<dbReference type="EMBL" id="BLLK01000045">
    <property type="protein sequence ID" value="GFH51579.1"/>
    <property type="molecule type" value="Genomic_DNA"/>
</dbReference>
<proteinExistence type="predicted"/>
<evidence type="ECO:0000256" key="3">
    <source>
        <dbReference type="ARBA" id="ARBA00016738"/>
    </source>
</evidence>
<keyword evidence="7" id="KW-0175">Coiled coil</keyword>
<evidence type="ECO:0000256" key="4">
    <source>
        <dbReference type="ARBA" id="ARBA00022454"/>
    </source>
</evidence>
<dbReference type="AlphaFoldDB" id="A0AAD3CTK7"/>